<evidence type="ECO:0008006" key="4">
    <source>
        <dbReference type="Google" id="ProtNLM"/>
    </source>
</evidence>
<dbReference type="Proteomes" id="UP000076738">
    <property type="component" value="Unassembled WGS sequence"/>
</dbReference>
<dbReference type="AlphaFoldDB" id="A0A167PDJ6"/>
<dbReference type="EMBL" id="KV417275">
    <property type="protein sequence ID" value="KZO98672.1"/>
    <property type="molecule type" value="Genomic_DNA"/>
</dbReference>
<evidence type="ECO:0000313" key="2">
    <source>
        <dbReference type="EMBL" id="KZO98672.1"/>
    </source>
</evidence>
<keyword evidence="3" id="KW-1185">Reference proteome</keyword>
<gene>
    <name evidence="2" type="ORF">CALVIDRAFT_535277</name>
</gene>
<dbReference type="InterPro" id="IPR032675">
    <property type="entry name" value="LRR_dom_sf"/>
</dbReference>
<dbReference type="SUPFAM" id="SSF52047">
    <property type="entry name" value="RNI-like"/>
    <property type="match status" value="1"/>
</dbReference>
<feature type="region of interest" description="Disordered" evidence="1">
    <location>
        <begin position="26"/>
        <end position="45"/>
    </location>
</feature>
<protein>
    <recommendedName>
        <fullName evidence="4">F-box domain-containing protein</fullName>
    </recommendedName>
</protein>
<sequence length="504" mass="57823">MDDKRALRSQIKKEIELLDAEQRRIDNKYQSASKPPDARYERESGSIRARKEDAWTRLHAITGIHTLPDELLLDMMQLVVWQLRGPPYNPHIRLRQLQYVCKHWMALCLGTASFWTKFDLPLPSTRHDNIGLHVARLENGFSQALTRSKGLPISLSVSHSNVDYCPTILRKIFKIIRPSQHHVQSLTLNLTADVVMMVADTLGKQFSRLEELILRGHIYPGSWRFPLALRTTILKRLHVMHDLHILVLDPASSLFGLEVLHLHGSTLLEGRRAAEESVEEWICRNGKYQERGDFVLDTAVLQKLPNLRSLFCRHVQLKTTVFPSSDSVYLRELRALSVAFWVRHTRTVEMEVAPFFQHVQLPKLQSLRVESDEETDSDTADRMIDTLHPVMAGITSIVLHRIIPSAAHLKMLLLRANDLEELDIGGGEISIELMRVLDDPMLKHLRTIKFTDIKERSFAIFKQMLSQPTEEAKELSRRVRIQVQKGYMANATLTMGGVAFRSRG</sequence>
<name>A0A167PDJ6_CALVF</name>
<evidence type="ECO:0000256" key="1">
    <source>
        <dbReference type="SAM" id="MobiDB-lite"/>
    </source>
</evidence>
<feature type="compositionally biased region" description="Basic and acidic residues" evidence="1">
    <location>
        <begin position="36"/>
        <end position="45"/>
    </location>
</feature>
<evidence type="ECO:0000313" key="3">
    <source>
        <dbReference type="Proteomes" id="UP000076738"/>
    </source>
</evidence>
<dbReference type="Gene3D" id="3.80.10.10">
    <property type="entry name" value="Ribonuclease Inhibitor"/>
    <property type="match status" value="1"/>
</dbReference>
<dbReference type="OrthoDB" id="3016861at2759"/>
<proteinExistence type="predicted"/>
<accession>A0A167PDJ6</accession>
<reference evidence="2 3" key="1">
    <citation type="journal article" date="2016" name="Mol. Biol. Evol.">
        <title>Comparative Genomics of Early-Diverging Mushroom-Forming Fungi Provides Insights into the Origins of Lignocellulose Decay Capabilities.</title>
        <authorList>
            <person name="Nagy L.G."/>
            <person name="Riley R."/>
            <person name="Tritt A."/>
            <person name="Adam C."/>
            <person name="Daum C."/>
            <person name="Floudas D."/>
            <person name="Sun H."/>
            <person name="Yadav J.S."/>
            <person name="Pangilinan J."/>
            <person name="Larsson K.H."/>
            <person name="Matsuura K."/>
            <person name="Barry K."/>
            <person name="Labutti K."/>
            <person name="Kuo R."/>
            <person name="Ohm R.A."/>
            <person name="Bhattacharya S.S."/>
            <person name="Shirouzu T."/>
            <person name="Yoshinaga Y."/>
            <person name="Martin F.M."/>
            <person name="Grigoriev I.V."/>
            <person name="Hibbett D.S."/>
        </authorList>
    </citation>
    <scope>NUCLEOTIDE SEQUENCE [LARGE SCALE GENOMIC DNA]</scope>
    <source>
        <strain evidence="2 3">TUFC12733</strain>
    </source>
</reference>
<organism evidence="2 3">
    <name type="scientific">Calocera viscosa (strain TUFC12733)</name>
    <dbReference type="NCBI Taxonomy" id="1330018"/>
    <lineage>
        <taxon>Eukaryota</taxon>
        <taxon>Fungi</taxon>
        <taxon>Dikarya</taxon>
        <taxon>Basidiomycota</taxon>
        <taxon>Agaricomycotina</taxon>
        <taxon>Dacrymycetes</taxon>
        <taxon>Dacrymycetales</taxon>
        <taxon>Dacrymycetaceae</taxon>
        <taxon>Calocera</taxon>
    </lineage>
</organism>